<feature type="transmembrane region" description="Helical" evidence="1">
    <location>
        <begin position="257"/>
        <end position="275"/>
    </location>
</feature>
<dbReference type="EMBL" id="JAPWTJ010000036">
    <property type="protein sequence ID" value="KAJ8984441.1"/>
    <property type="molecule type" value="Genomic_DNA"/>
</dbReference>
<accession>A0ABQ9K1H9</accession>
<proteinExistence type="predicted"/>
<dbReference type="Proteomes" id="UP001162164">
    <property type="component" value="Unassembled WGS sequence"/>
</dbReference>
<comment type="caution">
    <text evidence="4">The sequence shown here is derived from an EMBL/GenBank/DDBJ whole genome shotgun (WGS) entry which is preliminary data.</text>
</comment>
<dbReference type="Pfam" id="PF24394">
    <property type="entry name" value="TMEM62_C"/>
    <property type="match status" value="1"/>
</dbReference>
<dbReference type="PANTHER" id="PTHR14795:SF0">
    <property type="entry name" value="TRANSMEMBRANE PROTEIN 62"/>
    <property type="match status" value="1"/>
</dbReference>
<evidence type="ECO:0000313" key="4">
    <source>
        <dbReference type="EMBL" id="KAJ8984441.1"/>
    </source>
</evidence>
<evidence type="ECO:0000313" key="5">
    <source>
        <dbReference type="Proteomes" id="UP001162164"/>
    </source>
</evidence>
<name>A0ABQ9K1H9_9CUCU</name>
<sequence>MWPLAHPRRYHSQYLELGDWKDNRMYRLLAIDHGLLSFTDLSHRSWPVVLVTNPKHALFVNPVRENIFNMRNSTHIRILAFSLSNIDLVKVKIDGGSWMRGEACLGSIVYAKDIEGRIKIETHPFSLDGTRLSFGILSRVALMFDASSIFRWMFFSMVILTTFPLCMVRYLHSLVASGRLVKPNLERNCCSAWLRKIWILSNIDRLFWPIVLYPIYLTFGPWTIGYLVEDHIGTIFAWGIFVNGVFLPGSFTYVYGFFQLLTFQVPLILIMSNVVDHRYQQIILKPGKRIPLRRKICLHLPFFIVFSMQLAMAYLFWLAYGTMAFLLGPLRTWSLILAGILYYEAYKLPNRCTRRVAEVWHIRSNVSINDNNVDLSPIDKVN</sequence>
<dbReference type="Pfam" id="PF24384">
    <property type="entry name" value="Ig_TMM62"/>
    <property type="match status" value="1"/>
</dbReference>
<feature type="transmembrane region" description="Helical" evidence="1">
    <location>
        <begin position="206"/>
        <end position="228"/>
    </location>
</feature>
<keyword evidence="1" id="KW-0812">Transmembrane</keyword>
<feature type="transmembrane region" description="Helical" evidence="1">
    <location>
        <begin position="235"/>
        <end position="251"/>
    </location>
</feature>
<keyword evidence="1" id="KW-1133">Transmembrane helix</keyword>
<evidence type="ECO:0008006" key="6">
    <source>
        <dbReference type="Google" id="ProtNLM"/>
    </source>
</evidence>
<feature type="domain" description="TMEM62 Ig-like" evidence="2">
    <location>
        <begin position="45"/>
        <end position="94"/>
    </location>
</feature>
<dbReference type="InterPro" id="IPR056230">
    <property type="entry name" value="TMEM62_C"/>
</dbReference>
<gene>
    <name evidence="4" type="ORF">NQ317_012505</name>
</gene>
<reference evidence="4" key="1">
    <citation type="journal article" date="2023" name="Insect Mol. Biol.">
        <title>Genome sequencing provides insights into the evolution of gene families encoding plant cell wall-degrading enzymes in longhorned beetles.</title>
        <authorList>
            <person name="Shin N.R."/>
            <person name="Okamura Y."/>
            <person name="Kirsch R."/>
            <person name="Pauchet Y."/>
        </authorList>
    </citation>
    <scope>NUCLEOTIDE SEQUENCE</scope>
    <source>
        <strain evidence="4">MMC_N1</strain>
    </source>
</reference>
<dbReference type="PANTHER" id="PTHR14795">
    <property type="entry name" value="HELICASE RELATED"/>
    <property type="match status" value="1"/>
</dbReference>
<evidence type="ECO:0000256" key="1">
    <source>
        <dbReference type="SAM" id="Phobius"/>
    </source>
</evidence>
<feature type="transmembrane region" description="Helical" evidence="1">
    <location>
        <begin position="296"/>
        <end position="317"/>
    </location>
</feature>
<dbReference type="InterPro" id="IPR056229">
    <property type="entry name" value="Ig_TMM62"/>
</dbReference>
<feature type="domain" description="TMEM62 C-terminal" evidence="3">
    <location>
        <begin position="153"/>
        <end position="279"/>
    </location>
</feature>
<keyword evidence="5" id="KW-1185">Reference proteome</keyword>
<protein>
    <recommendedName>
        <fullName evidence="6">Transmembrane protein 62</fullName>
    </recommendedName>
</protein>
<evidence type="ECO:0000259" key="2">
    <source>
        <dbReference type="Pfam" id="PF24384"/>
    </source>
</evidence>
<feature type="transmembrane region" description="Helical" evidence="1">
    <location>
        <begin position="149"/>
        <end position="171"/>
    </location>
</feature>
<feature type="transmembrane region" description="Helical" evidence="1">
    <location>
        <begin position="323"/>
        <end position="345"/>
    </location>
</feature>
<organism evidence="4 5">
    <name type="scientific">Molorchus minor</name>
    <dbReference type="NCBI Taxonomy" id="1323400"/>
    <lineage>
        <taxon>Eukaryota</taxon>
        <taxon>Metazoa</taxon>
        <taxon>Ecdysozoa</taxon>
        <taxon>Arthropoda</taxon>
        <taxon>Hexapoda</taxon>
        <taxon>Insecta</taxon>
        <taxon>Pterygota</taxon>
        <taxon>Neoptera</taxon>
        <taxon>Endopterygota</taxon>
        <taxon>Coleoptera</taxon>
        <taxon>Polyphaga</taxon>
        <taxon>Cucujiformia</taxon>
        <taxon>Chrysomeloidea</taxon>
        <taxon>Cerambycidae</taxon>
        <taxon>Lamiinae</taxon>
        <taxon>Monochamini</taxon>
        <taxon>Molorchus</taxon>
    </lineage>
</organism>
<keyword evidence="1" id="KW-0472">Membrane</keyword>
<evidence type="ECO:0000259" key="3">
    <source>
        <dbReference type="Pfam" id="PF24394"/>
    </source>
</evidence>